<dbReference type="AlphaFoldDB" id="A0A7W7SUY0"/>
<protein>
    <recommendedName>
        <fullName evidence="2">DUF3152 domain-containing protein</fullName>
    </recommendedName>
</protein>
<keyword evidence="4" id="KW-1185">Reference proteome</keyword>
<name>A0A7W7SUY0_9ACTN</name>
<dbReference type="Proteomes" id="UP000578819">
    <property type="component" value="Unassembled WGS sequence"/>
</dbReference>
<comment type="caution">
    <text evidence="3">The sequence shown here is derived from an EMBL/GenBank/DDBJ whole genome shotgun (WGS) entry which is preliminary data.</text>
</comment>
<evidence type="ECO:0000259" key="2">
    <source>
        <dbReference type="Pfam" id="PF11350"/>
    </source>
</evidence>
<proteinExistence type="predicted"/>
<organism evidence="3 4">
    <name type="scientific">Micromonospora polyrhachis</name>
    <dbReference type="NCBI Taxonomy" id="1282883"/>
    <lineage>
        <taxon>Bacteria</taxon>
        <taxon>Bacillati</taxon>
        <taxon>Actinomycetota</taxon>
        <taxon>Actinomycetes</taxon>
        <taxon>Micromonosporales</taxon>
        <taxon>Micromonosporaceae</taxon>
        <taxon>Micromonospora</taxon>
    </lineage>
</organism>
<dbReference type="RefSeq" id="WP_184536724.1">
    <property type="nucleotide sequence ID" value="NZ_JACHJW010000001.1"/>
</dbReference>
<dbReference type="SUPFAM" id="SSF55486">
    <property type="entry name" value="Metalloproteases ('zincins'), catalytic domain"/>
    <property type="match status" value="1"/>
</dbReference>
<evidence type="ECO:0000256" key="1">
    <source>
        <dbReference type="SAM" id="MobiDB-lite"/>
    </source>
</evidence>
<dbReference type="EMBL" id="JACHJW010000001">
    <property type="protein sequence ID" value="MBB4961061.1"/>
    <property type="molecule type" value="Genomic_DNA"/>
</dbReference>
<feature type="region of interest" description="Disordered" evidence="1">
    <location>
        <begin position="29"/>
        <end position="103"/>
    </location>
</feature>
<dbReference type="InterPro" id="IPR022603">
    <property type="entry name" value="DUF3152"/>
</dbReference>
<sequence length="290" mass="30106">MSTKRLRCAGLFGVLLLGAGGLTVGLLGPSRSSSGSTLTTTSVPTPGGPAPSAFTPDGSTPGGSNPDGSTPGGPTPGGPGNSPSHHPVPPPPEVSYPQVGSGKWTTATGRTAIQGHAGRLMRFQVTVEKGIVGIDPQQFAAEVLATLGDSRGWTAGGQFRFQRVGPGEQRDFTVHLATPATRDVLCGDGYDRYTSCRNGARVVLNVARWANGVPHYGVDLIAYRAYLVNHEVGHRLGHGHELCPGKGRPAPVMQQQTLGLHGCVANPWVYLGGRRHSGRSGAYDDPVPQA</sequence>
<reference evidence="3 4" key="1">
    <citation type="submission" date="2020-08" db="EMBL/GenBank/DDBJ databases">
        <title>Sequencing the genomes of 1000 actinobacteria strains.</title>
        <authorList>
            <person name="Klenk H.-P."/>
        </authorList>
    </citation>
    <scope>NUCLEOTIDE SEQUENCE [LARGE SCALE GENOMIC DNA]</scope>
    <source>
        <strain evidence="3 4">DSM 45886</strain>
    </source>
</reference>
<evidence type="ECO:0000313" key="4">
    <source>
        <dbReference type="Proteomes" id="UP000578819"/>
    </source>
</evidence>
<evidence type="ECO:0000313" key="3">
    <source>
        <dbReference type="EMBL" id="MBB4961061.1"/>
    </source>
</evidence>
<accession>A0A7W7SUY0</accession>
<gene>
    <name evidence="3" type="ORF">FHR38_004794</name>
</gene>
<feature type="domain" description="DUF3152" evidence="2">
    <location>
        <begin position="91"/>
        <end position="260"/>
    </location>
</feature>
<dbReference type="Pfam" id="PF11350">
    <property type="entry name" value="DUF3152"/>
    <property type="match status" value="1"/>
</dbReference>
<feature type="compositionally biased region" description="Low complexity" evidence="1">
    <location>
        <begin position="29"/>
        <end position="69"/>
    </location>
</feature>